<evidence type="ECO:0000313" key="1">
    <source>
        <dbReference type="EMBL" id="CAG2008071.1"/>
    </source>
</evidence>
<dbReference type="EMBL" id="CAJPIJ010000189">
    <property type="protein sequence ID" value="CAG2008071.1"/>
    <property type="molecule type" value="Genomic_DNA"/>
</dbReference>
<dbReference type="OMA" id="YNEDCIV"/>
<dbReference type="EMBL" id="CAAKMV010000141">
    <property type="protein sequence ID" value="VIO59788.1"/>
    <property type="molecule type" value="Genomic_DNA"/>
</dbReference>
<reference evidence="1" key="2">
    <citation type="submission" date="2021-03" db="EMBL/GenBank/DDBJ databases">
        <authorList>
            <person name="Alouane T."/>
            <person name="Langin T."/>
            <person name="Bonhomme L."/>
        </authorList>
    </citation>
    <scope>NUCLEOTIDE SEQUENCE</scope>
    <source>
        <strain evidence="1">MDC_Fg202</strain>
    </source>
</reference>
<evidence type="ECO:0000313" key="3">
    <source>
        <dbReference type="Proteomes" id="UP000746612"/>
    </source>
</evidence>
<proteinExistence type="predicted"/>
<sequence>MAQNNQDREQVELAMSSILIRTPSVVSRSSDDIINNEEMLTTRELSMFIDLARLENQVEHRHAELVPSISDWRRFWRLVFRRWNTTHPDNESPMFIGDLSSETAVKVGTLVCSQPPNKAYPGPQQPKWRQAGADVFLGVSIPPQQGWLELLWKDSKGKPVKPSIVKLDMELYKCLDLAISRYDRCVQDRVEKYNEDCIVATARRRLVHFAKVGTINEPRILAGDEAPNLLPVVLAGDRADNMANTFANLKDLRDRRAN</sequence>
<accession>A0A2H3FUL9</accession>
<dbReference type="OrthoDB" id="5002989at2759"/>
<dbReference type="Proteomes" id="UP000746612">
    <property type="component" value="Unassembled WGS sequence"/>
</dbReference>
<reference evidence="2" key="1">
    <citation type="submission" date="2019-04" db="EMBL/GenBank/DDBJ databases">
        <authorList>
            <person name="Melise S."/>
            <person name="Noan J."/>
            <person name="Okalmin O."/>
        </authorList>
    </citation>
    <scope>NUCLEOTIDE SEQUENCE</scope>
    <source>
        <strain evidence="2">FN9</strain>
    </source>
</reference>
<dbReference type="AlphaFoldDB" id="A0A2H3FUL9"/>
<protein>
    <submittedName>
        <fullName evidence="1">Uncharacterized protein</fullName>
    </submittedName>
</protein>
<gene>
    <name evidence="2" type="ORF">FUG_LOCUS356097</name>
    <name evidence="1" type="ORF">MDCFG202_LOCUS546038</name>
</gene>
<name>A0A2H3FUL9_GIBZA</name>
<evidence type="ECO:0000313" key="2">
    <source>
        <dbReference type="EMBL" id="VIO59788.1"/>
    </source>
</evidence>
<organism evidence="1 3">
    <name type="scientific">Gibberella zeae</name>
    <name type="common">Wheat head blight fungus</name>
    <name type="synonym">Fusarium graminearum</name>
    <dbReference type="NCBI Taxonomy" id="5518"/>
    <lineage>
        <taxon>Eukaryota</taxon>
        <taxon>Fungi</taxon>
        <taxon>Dikarya</taxon>
        <taxon>Ascomycota</taxon>
        <taxon>Pezizomycotina</taxon>
        <taxon>Sordariomycetes</taxon>
        <taxon>Hypocreomycetidae</taxon>
        <taxon>Hypocreales</taxon>
        <taxon>Nectriaceae</taxon>
        <taxon>Fusarium</taxon>
    </lineage>
</organism>